<feature type="transmembrane region" description="Helical" evidence="1">
    <location>
        <begin position="87"/>
        <end position="106"/>
    </location>
</feature>
<feature type="transmembrane region" description="Helical" evidence="1">
    <location>
        <begin position="23"/>
        <end position="42"/>
    </location>
</feature>
<dbReference type="RefSeq" id="WP_216008903.1">
    <property type="nucleotide sequence ID" value="NZ_JAHKPV010000021.1"/>
</dbReference>
<dbReference type="InterPro" id="IPR005804">
    <property type="entry name" value="FA_desaturase_dom"/>
</dbReference>
<feature type="transmembrane region" description="Helical" evidence="1">
    <location>
        <begin position="193"/>
        <end position="213"/>
    </location>
</feature>
<proteinExistence type="predicted"/>
<feature type="domain" description="Fatty acid desaturase" evidence="2">
    <location>
        <begin position="51"/>
        <end position="283"/>
    </location>
</feature>
<dbReference type="Pfam" id="PF00487">
    <property type="entry name" value="FA_desaturase"/>
    <property type="match status" value="1"/>
</dbReference>
<reference evidence="3 4" key="1">
    <citation type="submission" date="2021-05" db="EMBL/GenBank/DDBJ databases">
        <title>Draft genomes of bacteria isolated from model marine particles.</title>
        <authorList>
            <person name="Datta M.S."/>
            <person name="Schwartzman J.A."/>
            <person name="Enke T.N."/>
            <person name="Saavedra J."/>
            <person name="Cermak N."/>
            <person name="Cordero O.X."/>
        </authorList>
    </citation>
    <scope>NUCLEOTIDE SEQUENCE [LARGE SCALE GENOMIC DNA]</scope>
    <source>
        <strain evidence="3 4">D2M19</strain>
    </source>
</reference>
<dbReference type="PANTHER" id="PTHR19353">
    <property type="entry name" value="FATTY ACID DESATURASE 2"/>
    <property type="match status" value="1"/>
</dbReference>
<evidence type="ECO:0000313" key="3">
    <source>
        <dbReference type="EMBL" id="MBU2875079.1"/>
    </source>
</evidence>
<name>A0ABS6ABE7_9GAMM</name>
<evidence type="ECO:0000313" key="4">
    <source>
        <dbReference type="Proteomes" id="UP000753376"/>
    </source>
</evidence>
<keyword evidence="4" id="KW-1185">Reference proteome</keyword>
<dbReference type="EC" id="1.14.19.-" evidence="3"/>
<dbReference type="Proteomes" id="UP000753376">
    <property type="component" value="Unassembled WGS sequence"/>
</dbReference>
<feature type="transmembrane region" description="Helical" evidence="1">
    <location>
        <begin position="49"/>
        <end position="67"/>
    </location>
</feature>
<keyword evidence="1" id="KW-0472">Membrane</keyword>
<dbReference type="GO" id="GO:0016491">
    <property type="term" value="F:oxidoreductase activity"/>
    <property type="evidence" value="ECO:0007669"/>
    <property type="project" value="UniProtKB-KW"/>
</dbReference>
<accession>A0ABS6ABE7</accession>
<gene>
    <name evidence="3" type="ORF">KO508_13810</name>
</gene>
<evidence type="ECO:0000259" key="2">
    <source>
        <dbReference type="Pfam" id="PF00487"/>
    </source>
</evidence>
<dbReference type="PANTHER" id="PTHR19353:SF19">
    <property type="entry name" value="DELTA(5) FATTY ACID DESATURASE C-RELATED"/>
    <property type="match status" value="1"/>
</dbReference>
<organism evidence="3 4">
    <name type="scientific">Marinobacter salexigens</name>
    <dbReference type="NCBI Taxonomy" id="1925763"/>
    <lineage>
        <taxon>Bacteria</taxon>
        <taxon>Pseudomonadati</taxon>
        <taxon>Pseudomonadota</taxon>
        <taxon>Gammaproteobacteria</taxon>
        <taxon>Pseudomonadales</taxon>
        <taxon>Marinobacteraceae</taxon>
        <taxon>Marinobacter</taxon>
    </lineage>
</organism>
<keyword evidence="1" id="KW-1133">Transmembrane helix</keyword>
<keyword evidence="1" id="KW-0812">Transmembrane</keyword>
<dbReference type="InterPro" id="IPR012171">
    <property type="entry name" value="Fatty_acid_desaturase"/>
</dbReference>
<sequence>MPQDVSTANREAIVFAKQYMGQFGWPTVILVVLVLAGFIANLTLFALGVVPAWTATVILAALTYMAYTPVHEAVHGNIHGKHDNLSWVNDLCGYVMAPLIAIPFASHKLEHFTHHRYTNQPNKDPDYLISGIGRGPIGAIRTVLRFLWLQNTFFISAHWDKATLKERCVYCAEVSGSLGWRVAFLALVDAPNAAWVVLLGYLMGGFFTAYWFAYRPHIPYKSSDRYRNTNSLIMPTWMKPLEWFWLGQNLHSIHHLFPRVPFYHYHALHHDIESIIREQGTPILCIFSRKPLNAKARHRP</sequence>
<evidence type="ECO:0000256" key="1">
    <source>
        <dbReference type="SAM" id="Phobius"/>
    </source>
</evidence>
<comment type="caution">
    <text evidence="3">The sequence shown here is derived from an EMBL/GenBank/DDBJ whole genome shotgun (WGS) entry which is preliminary data.</text>
</comment>
<keyword evidence="3" id="KW-0560">Oxidoreductase</keyword>
<dbReference type="EMBL" id="JAHKPV010000021">
    <property type="protein sequence ID" value="MBU2875079.1"/>
    <property type="molecule type" value="Genomic_DNA"/>
</dbReference>
<protein>
    <submittedName>
        <fullName evidence="3">Fatty acid desaturase</fullName>
        <ecNumber evidence="3">1.14.19.-</ecNumber>
    </submittedName>
</protein>